<dbReference type="AlphaFoldDB" id="A0A430ANA7"/>
<dbReference type="Proteomes" id="UP000286773">
    <property type="component" value="Unassembled WGS sequence"/>
</dbReference>
<accession>A0A430ANA7</accession>
<protein>
    <submittedName>
        <fullName evidence="1">Terminase</fullName>
    </submittedName>
</protein>
<dbReference type="EMBL" id="NGKC01000019">
    <property type="protein sequence ID" value="RSU09414.1"/>
    <property type="molecule type" value="Genomic_DNA"/>
</dbReference>
<comment type="caution">
    <text evidence="1">The sequence shown here is derived from an EMBL/GenBank/DDBJ whole genome shotgun (WGS) entry which is preliminary data.</text>
</comment>
<gene>
    <name evidence="1" type="ORF">CBF27_12640</name>
</gene>
<evidence type="ECO:0000313" key="2">
    <source>
        <dbReference type="Proteomes" id="UP000286773"/>
    </source>
</evidence>
<name>A0A430ANA7_9ENTE</name>
<proteinExistence type="predicted"/>
<dbReference type="NCBIfam" id="TIGR01558">
    <property type="entry name" value="sm_term_P27"/>
    <property type="match status" value="1"/>
</dbReference>
<dbReference type="InterPro" id="IPR006448">
    <property type="entry name" value="Phage_term_ssu_P27"/>
</dbReference>
<sequence length="147" mass="16652">MHLSNEQKAQREDAKKELFTYQELTTVTPPDWIPDSAKSEWQRLLPVMKKDFPLSETDYGLFLSYCLAFSRIKTAEGEIRKYGTFITNEKTGVKRANPAITVQSQAMKDLKSSATGLGMTLEARSRLALNKAKQSEKVDPFKELMDG</sequence>
<evidence type="ECO:0000313" key="1">
    <source>
        <dbReference type="EMBL" id="RSU09414.1"/>
    </source>
</evidence>
<keyword evidence="2" id="KW-1185">Reference proteome</keyword>
<dbReference type="Pfam" id="PF05119">
    <property type="entry name" value="Terminase_4"/>
    <property type="match status" value="1"/>
</dbReference>
<organism evidence="1 2">
    <name type="scientific">Vagococcus acidifermentans</name>
    <dbReference type="NCBI Taxonomy" id="564710"/>
    <lineage>
        <taxon>Bacteria</taxon>
        <taxon>Bacillati</taxon>
        <taxon>Bacillota</taxon>
        <taxon>Bacilli</taxon>
        <taxon>Lactobacillales</taxon>
        <taxon>Enterococcaceae</taxon>
        <taxon>Vagococcus</taxon>
    </lineage>
</organism>
<reference evidence="1 2" key="1">
    <citation type="submission" date="2017-05" db="EMBL/GenBank/DDBJ databases">
        <title>Vagococcus spp. assemblies.</title>
        <authorList>
            <person name="Gulvik C.A."/>
        </authorList>
    </citation>
    <scope>NUCLEOTIDE SEQUENCE [LARGE SCALE GENOMIC DNA]</scope>
    <source>
        <strain evidence="1 2">LMG 24798</strain>
    </source>
</reference>